<protein>
    <recommendedName>
        <fullName evidence="15">Mitochondrial import receptor subunit tom22</fullName>
    </recommendedName>
</protein>
<evidence type="ECO:0000256" key="1">
    <source>
        <dbReference type="ARBA" id="ARBA00004572"/>
    </source>
</evidence>
<dbReference type="AlphaFoldDB" id="A0AAV5GYC3"/>
<keyword evidence="11" id="KW-0675">Receptor</keyword>
<dbReference type="InterPro" id="IPR005683">
    <property type="entry name" value="Tom22"/>
</dbReference>
<keyword evidence="9" id="KW-0496">Mitochondrion</keyword>
<dbReference type="PANTHER" id="PTHR12504:SF0">
    <property type="entry name" value="MITOCHONDRIAL IMPORT RECEPTOR SUBUNIT TOM22 HOMOLOG"/>
    <property type="match status" value="1"/>
</dbReference>
<keyword evidence="6" id="KW-0653">Protein transport</keyword>
<dbReference type="Pfam" id="PF04281">
    <property type="entry name" value="Tom22"/>
    <property type="match status" value="1"/>
</dbReference>
<name>A0AAV5GYC3_9BASI</name>
<evidence type="ECO:0000256" key="7">
    <source>
        <dbReference type="ARBA" id="ARBA00022989"/>
    </source>
</evidence>
<keyword evidence="14" id="KW-1185">Reference proteome</keyword>
<evidence type="ECO:0000256" key="12">
    <source>
        <dbReference type="SAM" id="MobiDB-lite"/>
    </source>
</evidence>
<dbReference type="GO" id="GO:0005741">
    <property type="term" value="C:mitochondrial outer membrane"/>
    <property type="evidence" value="ECO:0007669"/>
    <property type="project" value="UniProtKB-SubCell"/>
</dbReference>
<dbReference type="EMBL" id="BQKY01000017">
    <property type="protein sequence ID" value="GJN94532.1"/>
    <property type="molecule type" value="Genomic_DNA"/>
</dbReference>
<feature type="region of interest" description="Disordered" evidence="12">
    <location>
        <begin position="132"/>
        <end position="160"/>
    </location>
</feature>
<evidence type="ECO:0008006" key="15">
    <source>
        <dbReference type="Google" id="ProtNLM"/>
    </source>
</evidence>
<sequence length="160" mass="16408">MAARVALAPVASSHNHVINDDAWSSASSDAGSDVDSVVSDDGDLQLAPFDPSQETLADRFYALRDMIPPTARAQIADAASATSSWIRWTAGKAGNAAWIVTTSALLVGMPLLLSIEGEAALVAQEKEFLNQPGAPNPYGAPAQPGAPGQATPQGLVPAGF</sequence>
<keyword evidence="8" id="KW-0811">Translocation</keyword>
<keyword evidence="4" id="KW-0812">Transmembrane</keyword>
<evidence type="ECO:0000256" key="10">
    <source>
        <dbReference type="ARBA" id="ARBA00023136"/>
    </source>
</evidence>
<evidence type="ECO:0000256" key="9">
    <source>
        <dbReference type="ARBA" id="ARBA00023128"/>
    </source>
</evidence>
<evidence type="ECO:0000256" key="4">
    <source>
        <dbReference type="ARBA" id="ARBA00022692"/>
    </source>
</evidence>
<evidence type="ECO:0000313" key="13">
    <source>
        <dbReference type="EMBL" id="GJN94532.1"/>
    </source>
</evidence>
<evidence type="ECO:0000256" key="2">
    <source>
        <dbReference type="ARBA" id="ARBA00009874"/>
    </source>
</evidence>
<evidence type="ECO:0000256" key="3">
    <source>
        <dbReference type="ARBA" id="ARBA00022448"/>
    </source>
</evidence>
<keyword evidence="10" id="KW-0472">Membrane</keyword>
<keyword evidence="3" id="KW-0813">Transport</keyword>
<proteinExistence type="inferred from homology"/>
<organism evidence="13 14">
    <name type="scientific">Rhodotorula paludigena</name>
    <dbReference type="NCBI Taxonomy" id="86838"/>
    <lineage>
        <taxon>Eukaryota</taxon>
        <taxon>Fungi</taxon>
        <taxon>Dikarya</taxon>
        <taxon>Basidiomycota</taxon>
        <taxon>Pucciniomycotina</taxon>
        <taxon>Microbotryomycetes</taxon>
        <taxon>Sporidiobolales</taxon>
        <taxon>Sporidiobolaceae</taxon>
        <taxon>Rhodotorula</taxon>
    </lineage>
</organism>
<evidence type="ECO:0000313" key="14">
    <source>
        <dbReference type="Proteomes" id="UP001342314"/>
    </source>
</evidence>
<comment type="subcellular location">
    <subcellularLocation>
        <location evidence="1">Mitochondrion outer membrane</location>
        <topology evidence="1">Single-pass membrane protein</topology>
    </subcellularLocation>
</comment>
<dbReference type="GO" id="GO:0006886">
    <property type="term" value="P:intracellular protein transport"/>
    <property type="evidence" value="ECO:0007669"/>
    <property type="project" value="InterPro"/>
</dbReference>
<gene>
    <name evidence="13" type="ORF">Rhopal_007615-T1</name>
</gene>
<accession>A0AAV5GYC3</accession>
<comment type="similarity">
    <text evidence="2">Belongs to the Tom22 family.</text>
</comment>
<reference evidence="13 14" key="1">
    <citation type="submission" date="2021-12" db="EMBL/GenBank/DDBJ databases">
        <title>High titer production of polyol ester of fatty acids by Rhodotorula paludigena BS15 towards product separation-free biomass refinery.</title>
        <authorList>
            <person name="Mano J."/>
            <person name="Ono H."/>
            <person name="Tanaka T."/>
            <person name="Naito K."/>
            <person name="Sushida H."/>
            <person name="Ike M."/>
            <person name="Tokuyasu K."/>
            <person name="Kitaoka M."/>
        </authorList>
    </citation>
    <scope>NUCLEOTIDE SEQUENCE [LARGE SCALE GENOMIC DNA]</scope>
    <source>
        <strain evidence="13 14">BS15</strain>
    </source>
</reference>
<evidence type="ECO:0000256" key="8">
    <source>
        <dbReference type="ARBA" id="ARBA00023010"/>
    </source>
</evidence>
<dbReference type="CDD" id="cd22884">
    <property type="entry name" value="TOM22"/>
    <property type="match status" value="1"/>
</dbReference>
<dbReference type="Proteomes" id="UP001342314">
    <property type="component" value="Unassembled WGS sequence"/>
</dbReference>
<evidence type="ECO:0000256" key="11">
    <source>
        <dbReference type="ARBA" id="ARBA00023170"/>
    </source>
</evidence>
<feature type="compositionally biased region" description="Low complexity" evidence="12">
    <location>
        <begin position="132"/>
        <end position="154"/>
    </location>
</feature>
<keyword evidence="5" id="KW-1000">Mitochondrion outer membrane</keyword>
<dbReference type="PANTHER" id="PTHR12504">
    <property type="entry name" value="MITOCHONDRIAL IMPORT RECEPTOR SUBUNIT TOM22"/>
    <property type="match status" value="1"/>
</dbReference>
<evidence type="ECO:0000256" key="5">
    <source>
        <dbReference type="ARBA" id="ARBA00022787"/>
    </source>
</evidence>
<keyword evidence="7" id="KW-1133">Transmembrane helix</keyword>
<evidence type="ECO:0000256" key="6">
    <source>
        <dbReference type="ARBA" id="ARBA00022927"/>
    </source>
</evidence>
<comment type="caution">
    <text evidence="13">The sequence shown here is derived from an EMBL/GenBank/DDBJ whole genome shotgun (WGS) entry which is preliminary data.</text>
</comment>